<organism evidence="7 8">
    <name type="scientific">Flavobacterium columnare</name>
    <dbReference type="NCBI Taxonomy" id="996"/>
    <lineage>
        <taxon>Bacteria</taxon>
        <taxon>Pseudomonadati</taxon>
        <taxon>Bacteroidota</taxon>
        <taxon>Flavobacteriia</taxon>
        <taxon>Flavobacteriales</taxon>
        <taxon>Flavobacteriaceae</taxon>
        <taxon>Flavobacterium</taxon>
    </lineage>
</organism>
<evidence type="ECO:0000256" key="1">
    <source>
        <dbReference type="ARBA" id="ARBA00001316"/>
    </source>
</evidence>
<evidence type="ECO:0000313" key="8">
    <source>
        <dbReference type="Proteomes" id="UP000198034"/>
    </source>
</evidence>
<dbReference type="GO" id="GO:0004436">
    <property type="term" value="F:phosphatidylinositol diacylglycerol-lyase activity"/>
    <property type="evidence" value="ECO:0007669"/>
    <property type="project" value="UniProtKB-EC"/>
</dbReference>
<protein>
    <recommendedName>
        <fullName evidence="3">1-phosphatidylinositol phosphodiesterase</fullName>
        <ecNumber evidence="2">4.6.1.13</ecNumber>
    </recommendedName>
    <alternativeName>
        <fullName evidence="4">Phosphatidylinositol diacylglycerol-lyase</fullName>
    </alternativeName>
    <alternativeName>
        <fullName evidence="5">Phosphatidylinositol-specific phospholipase C</fullName>
    </alternativeName>
</protein>
<feature type="domain" description="Phosphatidylinositol-specific phospholipase C X" evidence="6">
    <location>
        <begin position="70"/>
        <end position="208"/>
    </location>
</feature>
<reference evidence="7 8" key="1">
    <citation type="journal article" date="2017" name="Infect. Genet. Evol.">
        <title>Comparative genome analysis of fish pathogen Flavobacterium columnare reveals extensive sequence diversity within the species.</title>
        <authorList>
            <person name="Kayansamruaj P."/>
            <person name="Dong H.T."/>
            <person name="Hirono I."/>
            <person name="Kondo H."/>
            <person name="Senapin S."/>
            <person name="Rodkhum C."/>
        </authorList>
    </citation>
    <scope>NUCLEOTIDE SEQUENCE [LARGE SCALE GENOMIC DNA]</scope>
    <source>
        <strain evidence="7 8">1214</strain>
    </source>
</reference>
<dbReference type="PANTHER" id="PTHR13593">
    <property type="match status" value="1"/>
</dbReference>
<dbReference type="SUPFAM" id="SSF51695">
    <property type="entry name" value="PLC-like phosphodiesterases"/>
    <property type="match status" value="1"/>
</dbReference>
<evidence type="ECO:0000259" key="6">
    <source>
        <dbReference type="SMART" id="SM00148"/>
    </source>
</evidence>
<dbReference type="InterPro" id="IPR000909">
    <property type="entry name" value="PLipase_C_PInositol-sp_X_dom"/>
</dbReference>
<accession>A0A246GE67</accession>
<name>A0A246GE67_9FLAO</name>
<comment type="catalytic activity">
    <reaction evidence="1">
        <text>a 1,2-diacyl-sn-glycero-3-phospho-(1D-myo-inositol) = 1D-myo-inositol 1,2-cyclic phosphate + a 1,2-diacyl-sn-glycerol</text>
        <dbReference type="Rhea" id="RHEA:17093"/>
        <dbReference type="ChEBI" id="CHEBI:17815"/>
        <dbReference type="ChEBI" id="CHEBI:57880"/>
        <dbReference type="ChEBI" id="CHEBI:58484"/>
        <dbReference type="EC" id="4.6.1.13"/>
    </reaction>
</comment>
<proteinExistence type="predicted"/>
<dbReference type="Proteomes" id="UP000198034">
    <property type="component" value="Unassembled WGS sequence"/>
</dbReference>
<dbReference type="PROSITE" id="PS50007">
    <property type="entry name" value="PIPLC_X_DOMAIN"/>
    <property type="match status" value="1"/>
</dbReference>
<dbReference type="GO" id="GO:0006629">
    <property type="term" value="P:lipid metabolic process"/>
    <property type="evidence" value="ECO:0007669"/>
    <property type="project" value="InterPro"/>
</dbReference>
<evidence type="ECO:0000256" key="3">
    <source>
        <dbReference type="ARBA" id="ARBA00019758"/>
    </source>
</evidence>
<dbReference type="Pfam" id="PF00388">
    <property type="entry name" value="PI-PLC-X"/>
    <property type="match status" value="1"/>
</dbReference>
<dbReference type="EC" id="4.6.1.13" evidence="2"/>
<dbReference type="Gene3D" id="3.20.20.190">
    <property type="entry name" value="Phosphatidylinositol (PI) phosphodiesterase"/>
    <property type="match status" value="1"/>
</dbReference>
<dbReference type="GO" id="GO:0008081">
    <property type="term" value="F:phosphoric diester hydrolase activity"/>
    <property type="evidence" value="ECO:0007669"/>
    <property type="project" value="InterPro"/>
</dbReference>
<dbReference type="PANTHER" id="PTHR13593:SF113">
    <property type="entry name" value="SI:DKEY-266F7.9"/>
    <property type="match status" value="1"/>
</dbReference>
<evidence type="ECO:0000256" key="4">
    <source>
        <dbReference type="ARBA" id="ARBA00030474"/>
    </source>
</evidence>
<dbReference type="InterPro" id="IPR051057">
    <property type="entry name" value="PI-PLC_domain"/>
</dbReference>
<dbReference type="EMBL" id="MTCY01000001">
    <property type="protein sequence ID" value="OWP79687.1"/>
    <property type="molecule type" value="Genomic_DNA"/>
</dbReference>
<dbReference type="SMART" id="SM00148">
    <property type="entry name" value="PLCXc"/>
    <property type="match status" value="1"/>
</dbReference>
<comment type="caution">
    <text evidence="7">The sequence shown here is derived from an EMBL/GenBank/DDBJ whole genome shotgun (WGS) entry which is preliminary data.</text>
</comment>
<gene>
    <name evidence="7" type="ORF">BWK62_00150</name>
</gene>
<evidence type="ECO:0000256" key="2">
    <source>
        <dbReference type="ARBA" id="ARBA00012581"/>
    </source>
</evidence>
<evidence type="ECO:0000256" key="5">
    <source>
        <dbReference type="ARBA" id="ARBA00030782"/>
    </source>
</evidence>
<sequence>MIINAKLQLNLTYLFMRKILLNIAFLAFLQSCSLDSLSPTSDLNVNRETFQNRQFASVAKDNWMAVIRSNTPLSKLSIPGTHDSMSINNWTFSTNQYGSIKDQLRAGARIFDLRFNYQNGQFLGYHGIVSLNITLDQVMSTFEEFLKGHPNEAIIVILKKENGGDKSAWVDYFDTRMNEYESKGLVKKNWNTNTLLGDCRGKVLPLSRETYTNSTFVQGWSGNPNFSNGNLVGANSYNPFMISDFYTVNTILPVSIDYKFDRIIENIARSNTDSNSIKNGYLTYCSGASAFAYPVAVADRINLRVANYIQNNNLKSCGWLMMDFINSEKGNKLSENCISVSVKNFSN</sequence>
<evidence type="ECO:0000313" key="7">
    <source>
        <dbReference type="EMBL" id="OWP79687.1"/>
    </source>
</evidence>
<dbReference type="InterPro" id="IPR017946">
    <property type="entry name" value="PLC-like_Pdiesterase_TIM-brl"/>
</dbReference>
<dbReference type="PROSITE" id="PS51257">
    <property type="entry name" value="PROKAR_LIPOPROTEIN"/>
    <property type="match status" value="1"/>
</dbReference>
<dbReference type="AlphaFoldDB" id="A0A246GE67"/>